<reference evidence="8 9" key="1">
    <citation type="submission" date="2022-12" db="EMBL/GenBank/DDBJ databases">
        <title>Chromosome-scale assembly of the Ensete ventricosum genome.</title>
        <authorList>
            <person name="Dussert Y."/>
            <person name="Stocks J."/>
            <person name="Wendawek A."/>
            <person name="Woldeyes F."/>
            <person name="Nichols R.A."/>
            <person name="Borrell J.S."/>
        </authorList>
    </citation>
    <scope>NUCLEOTIDE SEQUENCE [LARGE SCALE GENOMIC DNA]</scope>
    <source>
        <strain evidence="9">cv. Maze</strain>
        <tissue evidence="8">Seeds</tissue>
    </source>
</reference>
<evidence type="ECO:0000313" key="8">
    <source>
        <dbReference type="EMBL" id="KAJ8467066.1"/>
    </source>
</evidence>
<keyword evidence="2" id="KW-0677">Repeat</keyword>
<feature type="region of interest" description="Disordered" evidence="6">
    <location>
        <begin position="763"/>
        <end position="786"/>
    </location>
</feature>
<protein>
    <recommendedName>
        <fullName evidence="7">C3H1-type domain-containing protein</fullName>
    </recommendedName>
</protein>
<dbReference type="InterPro" id="IPR000571">
    <property type="entry name" value="Znf_CCCH"/>
</dbReference>
<feature type="domain" description="C3H1-type" evidence="7">
    <location>
        <begin position="573"/>
        <end position="597"/>
    </location>
</feature>
<dbReference type="GO" id="GO:0005634">
    <property type="term" value="C:nucleus"/>
    <property type="evidence" value="ECO:0007669"/>
    <property type="project" value="TreeGrafter"/>
</dbReference>
<dbReference type="AlphaFoldDB" id="A0AAV8Q3S0"/>
<feature type="compositionally biased region" description="Basic residues" evidence="6">
    <location>
        <begin position="514"/>
        <end position="524"/>
    </location>
</feature>
<dbReference type="GO" id="GO:0008270">
    <property type="term" value="F:zinc ion binding"/>
    <property type="evidence" value="ECO:0007669"/>
    <property type="project" value="UniProtKB-KW"/>
</dbReference>
<dbReference type="Proteomes" id="UP001222027">
    <property type="component" value="Unassembled WGS sequence"/>
</dbReference>
<feature type="domain" description="C3H1-type" evidence="7">
    <location>
        <begin position="544"/>
        <end position="571"/>
    </location>
</feature>
<feature type="zinc finger region" description="C3H1-type" evidence="5">
    <location>
        <begin position="598"/>
        <end position="626"/>
    </location>
</feature>
<dbReference type="SMART" id="SM00356">
    <property type="entry name" value="ZnF_C3H1"/>
    <property type="match status" value="3"/>
</dbReference>
<dbReference type="PANTHER" id="PTHR13119:SF12">
    <property type="entry name" value="PROTEIN SUPPRESSOR OF SABLE"/>
    <property type="match status" value="1"/>
</dbReference>
<accession>A0AAV8Q3S0</accession>
<evidence type="ECO:0000256" key="3">
    <source>
        <dbReference type="ARBA" id="ARBA00022771"/>
    </source>
</evidence>
<dbReference type="SUPFAM" id="SSF90229">
    <property type="entry name" value="CCCH zinc finger"/>
    <property type="match status" value="3"/>
</dbReference>
<feature type="zinc finger region" description="C3H1-type" evidence="5">
    <location>
        <begin position="544"/>
        <end position="571"/>
    </location>
</feature>
<evidence type="ECO:0000313" key="9">
    <source>
        <dbReference type="Proteomes" id="UP001222027"/>
    </source>
</evidence>
<keyword evidence="4 5" id="KW-0862">Zinc</keyword>
<evidence type="ECO:0000256" key="5">
    <source>
        <dbReference type="PROSITE-ProRule" id="PRU00723"/>
    </source>
</evidence>
<organism evidence="8 9">
    <name type="scientific">Ensete ventricosum</name>
    <name type="common">Abyssinian banana</name>
    <name type="synonym">Musa ensete</name>
    <dbReference type="NCBI Taxonomy" id="4639"/>
    <lineage>
        <taxon>Eukaryota</taxon>
        <taxon>Viridiplantae</taxon>
        <taxon>Streptophyta</taxon>
        <taxon>Embryophyta</taxon>
        <taxon>Tracheophyta</taxon>
        <taxon>Spermatophyta</taxon>
        <taxon>Magnoliopsida</taxon>
        <taxon>Liliopsida</taxon>
        <taxon>Zingiberales</taxon>
        <taxon>Musaceae</taxon>
        <taxon>Ensete</taxon>
    </lineage>
</organism>
<dbReference type="InterPro" id="IPR045124">
    <property type="entry name" value="Su(sable)-like"/>
</dbReference>
<evidence type="ECO:0000259" key="7">
    <source>
        <dbReference type="PROSITE" id="PS50103"/>
    </source>
</evidence>
<name>A0AAV8Q3S0_ENSVE</name>
<feature type="zinc finger region" description="C3H1-type" evidence="5">
    <location>
        <begin position="573"/>
        <end position="597"/>
    </location>
</feature>
<keyword evidence="3 5" id="KW-0863">Zinc-finger</keyword>
<feature type="region of interest" description="Disordered" evidence="6">
    <location>
        <begin position="510"/>
        <end position="533"/>
    </location>
</feature>
<feature type="region of interest" description="Disordered" evidence="6">
    <location>
        <begin position="57"/>
        <end position="87"/>
    </location>
</feature>
<dbReference type="Pfam" id="PF14608">
    <property type="entry name" value="zf-CCCH_2"/>
    <property type="match status" value="1"/>
</dbReference>
<proteinExistence type="predicted"/>
<sequence>MEDVLRIPATVETLNPRTGSFSRPIPTPRWRSHLDSASYRTLVRIFSLCLDESLVPNEEPRKDPIPVSGAAAPEVPKSSSAGKDAVVDSHGDGIVAKELRRDDIEGIECGDAVFTSDSKIEGIEEKFGDGNGGHGETVNDLVCERPHLESGDDKAEASHSMEDLGHQREETGQCVDDGLQEGLIVESKLEAEVCMDEATESPGDNMIFDFPELVELQDSIIRLVGGSNGEVAESVSGENLSQFPGSKDQVTDLAGDSEQRRKHELKYECVKGASSEVLINEFDALSVSPTRMLSSSNELLRDIMFERNRECTNPSTTYLAPNEPMLFKPQKDMSNSINEAAEKHQQELLGFSMKQLEENLVDALVDPNNVEEIEEGQIPGDFWNLNETEPAAHYNALLQDQKLDEGSCHTDFLQKEGPDCLAKFSGKNKEDVLSSDEKMDGNGYLSSDERHLTAEMRKSCSNVPVMYSEQQTTAVNAFGSCEKKSTYQNKESIAEAVDEKIKRRRGPLTEERKAKKKKAKKRKRAEKERQQGVKRLKLQPVVKPKAVKLCNFYLMGRCQQGDLCKFSHDATPLTKSQPCKYFACDSCLKGDDCPFDHELSKYPCHNFHSKGSCHRGDRCKFSHKISTVEGSSMPTVSPLTSGKLNVGNQKIASKKLTNASNPSKTTTSISKSVLPKQSEGNLVKIAKEPVQIPNGIRFISFGNGPAESGKLPANNLFPEKHGCSQQKPEKPLADGHKSAVFLSEKSLSKPQTESSVSLPATNAFSGNYLTNKRSISDPASRSLQSEVSDASKILEEFLFGATG</sequence>
<evidence type="ECO:0000256" key="4">
    <source>
        <dbReference type="ARBA" id="ARBA00022833"/>
    </source>
</evidence>
<dbReference type="InterPro" id="IPR036855">
    <property type="entry name" value="Znf_CCCH_sf"/>
</dbReference>
<dbReference type="EMBL" id="JAQQAF010000008">
    <property type="protein sequence ID" value="KAJ8467066.1"/>
    <property type="molecule type" value="Genomic_DNA"/>
</dbReference>
<evidence type="ECO:0000256" key="6">
    <source>
        <dbReference type="SAM" id="MobiDB-lite"/>
    </source>
</evidence>
<evidence type="ECO:0000256" key="2">
    <source>
        <dbReference type="ARBA" id="ARBA00022737"/>
    </source>
</evidence>
<dbReference type="PROSITE" id="PS50103">
    <property type="entry name" value="ZF_C3H1"/>
    <property type="match status" value="3"/>
</dbReference>
<feature type="domain" description="C3H1-type" evidence="7">
    <location>
        <begin position="598"/>
        <end position="626"/>
    </location>
</feature>
<dbReference type="GO" id="GO:0003723">
    <property type="term" value="F:RNA binding"/>
    <property type="evidence" value="ECO:0007669"/>
    <property type="project" value="InterPro"/>
</dbReference>
<dbReference type="GO" id="GO:0045892">
    <property type="term" value="P:negative regulation of DNA-templated transcription"/>
    <property type="evidence" value="ECO:0007669"/>
    <property type="project" value="InterPro"/>
</dbReference>
<keyword evidence="1 5" id="KW-0479">Metal-binding</keyword>
<dbReference type="Pfam" id="PF00642">
    <property type="entry name" value="zf-CCCH"/>
    <property type="match status" value="1"/>
</dbReference>
<comment type="caution">
    <text evidence="8">The sequence shown here is derived from an EMBL/GenBank/DDBJ whole genome shotgun (WGS) entry which is preliminary data.</text>
</comment>
<keyword evidence="9" id="KW-1185">Reference proteome</keyword>
<dbReference type="PANTHER" id="PTHR13119">
    <property type="entry name" value="ZINC FINGER CCCH DOMAIN-CONTAINING PROTEI"/>
    <property type="match status" value="1"/>
</dbReference>
<gene>
    <name evidence="8" type="ORF">OPV22_029618</name>
</gene>
<feature type="region of interest" description="Disordered" evidence="6">
    <location>
        <begin position="149"/>
        <end position="168"/>
    </location>
</feature>
<dbReference type="Gene3D" id="4.10.1000.10">
    <property type="entry name" value="Zinc finger, CCCH-type"/>
    <property type="match status" value="1"/>
</dbReference>
<evidence type="ECO:0000256" key="1">
    <source>
        <dbReference type="ARBA" id="ARBA00022723"/>
    </source>
</evidence>